<feature type="compositionally biased region" description="Basic and acidic residues" evidence="4">
    <location>
        <begin position="199"/>
        <end position="233"/>
    </location>
</feature>
<reference evidence="7 8" key="1">
    <citation type="journal article" date="2017" name="Nat. Ecol. Evol.">
        <title>Scallop genome provides insights into evolution of bilaterian karyotype and development.</title>
        <authorList>
            <person name="Wang S."/>
            <person name="Zhang J."/>
            <person name="Jiao W."/>
            <person name="Li J."/>
            <person name="Xun X."/>
            <person name="Sun Y."/>
            <person name="Guo X."/>
            <person name="Huan P."/>
            <person name="Dong B."/>
            <person name="Zhang L."/>
            <person name="Hu X."/>
            <person name="Sun X."/>
            <person name="Wang J."/>
            <person name="Zhao C."/>
            <person name="Wang Y."/>
            <person name="Wang D."/>
            <person name="Huang X."/>
            <person name="Wang R."/>
            <person name="Lv J."/>
            <person name="Li Y."/>
            <person name="Zhang Z."/>
            <person name="Liu B."/>
            <person name="Lu W."/>
            <person name="Hui Y."/>
            <person name="Liang J."/>
            <person name="Zhou Z."/>
            <person name="Hou R."/>
            <person name="Li X."/>
            <person name="Liu Y."/>
            <person name="Li H."/>
            <person name="Ning X."/>
            <person name="Lin Y."/>
            <person name="Zhao L."/>
            <person name="Xing Q."/>
            <person name="Dou J."/>
            <person name="Li Y."/>
            <person name="Mao J."/>
            <person name="Guo H."/>
            <person name="Dou H."/>
            <person name="Li T."/>
            <person name="Mu C."/>
            <person name="Jiang W."/>
            <person name="Fu Q."/>
            <person name="Fu X."/>
            <person name="Miao Y."/>
            <person name="Liu J."/>
            <person name="Yu Q."/>
            <person name="Li R."/>
            <person name="Liao H."/>
            <person name="Li X."/>
            <person name="Kong Y."/>
            <person name="Jiang Z."/>
            <person name="Chourrout D."/>
            <person name="Li R."/>
            <person name="Bao Z."/>
        </authorList>
    </citation>
    <scope>NUCLEOTIDE SEQUENCE [LARGE SCALE GENOMIC DNA]</scope>
    <source>
        <strain evidence="7 8">PY_sf001</strain>
    </source>
</reference>
<dbReference type="GO" id="GO:0005634">
    <property type="term" value="C:nucleus"/>
    <property type="evidence" value="ECO:0007669"/>
    <property type="project" value="TreeGrafter"/>
</dbReference>
<dbReference type="InterPro" id="IPR013087">
    <property type="entry name" value="Znf_C2H2_type"/>
</dbReference>
<dbReference type="CDD" id="cd14302">
    <property type="entry name" value="UBA_UBXN1"/>
    <property type="match status" value="1"/>
</dbReference>
<dbReference type="Pfam" id="PF24560">
    <property type="entry name" value="zf-C2H2_OTU1_C"/>
    <property type="match status" value="1"/>
</dbReference>
<dbReference type="GO" id="GO:0032435">
    <property type="term" value="P:negative regulation of proteasomal ubiquitin-dependent protein catabolic process"/>
    <property type="evidence" value="ECO:0007669"/>
    <property type="project" value="TreeGrafter"/>
</dbReference>
<dbReference type="GO" id="GO:1903094">
    <property type="term" value="P:negative regulation of protein K48-linked deubiquitination"/>
    <property type="evidence" value="ECO:0007669"/>
    <property type="project" value="TreeGrafter"/>
</dbReference>
<evidence type="ECO:0000259" key="5">
    <source>
        <dbReference type="PROSITE" id="PS50030"/>
    </source>
</evidence>
<dbReference type="InterPro" id="IPR009060">
    <property type="entry name" value="UBA-like_sf"/>
</dbReference>
<keyword evidence="2" id="KW-0963">Cytoplasm</keyword>
<evidence type="ECO:0000313" key="8">
    <source>
        <dbReference type="Proteomes" id="UP000242188"/>
    </source>
</evidence>
<accession>A0A210QCZ5</accession>
<dbReference type="InterPro" id="IPR041923">
    <property type="entry name" value="UBA_UBXN1"/>
</dbReference>
<dbReference type="SMART" id="SM00166">
    <property type="entry name" value="UBX"/>
    <property type="match status" value="1"/>
</dbReference>
<dbReference type="GO" id="GO:0031397">
    <property type="term" value="P:negative regulation of protein ubiquitination"/>
    <property type="evidence" value="ECO:0007669"/>
    <property type="project" value="TreeGrafter"/>
</dbReference>
<dbReference type="Pfam" id="PF00789">
    <property type="entry name" value="UBX"/>
    <property type="match status" value="1"/>
</dbReference>
<evidence type="ECO:0000256" key="3">
    <source>
        <dbReference type="ARBA" id="ARBA00023054"/>
    </source>
</evidence>
<feature type="region of interest" description="Disordered" evidence="4">
    <location>
        <begin position="199"/>
        <end position="254"/>
    </location>
</feature>
<proteinExistence type="predicted"/>
<dbReference type="SUPFAM" id="SSF46934">
    <property type="entry name" value="UBA-like"/>
    <property type="match status" value="1"/>
</dbReference>
<feature type="domain" description="UBA" evidence="5">
    <location>
        <begin position="1"/>
        <end position="42"/>
    </location>
</feature>
<dbReference type="Gene3D" id="3.10.20.90">
    <property type="entry name" value="Phosphatidylinositol 3-kinase Catalytic Subunit, Chain A, domain 1"/>
    <property type="match status" value="1"/>
</dbReference>
<comment type="subcellular location">
    <subcellularLocation>
        <location evidence="1">Cytoplasm</location>
    </subcellularLocation>
</comment>
<dbReference type="InterPro" id="IPR001012">
    <property type="entry name" value="UBX_dom"/>
</dbReference>
<dbReference type="GO" id="GO:0005737">
    <property type="term" value="C:cytoplasm"/>
    <property type="evidence" value="ECO:0007669"/>
    <property type="project" value="UniProtKB-SubCell"/>
</dbReference>
<dbReference type="EMBL" id="NEDP02004132">
    <property type="protein sequence ID" value="OWF46591.1"/>
    <property type="molecule type" value="Genomic_DNA"/>
</dbReference>
<organism evidence="7 8">
    <name type="scientific">Mizuhopecten yessoensis</name>
    <name type="common">Japanese scallop</name>
    <name type="synonym">Patinopecten yessoensis</name>
    <dbReference type="NCBI Taxonomy" id="6573"/>
    <lineage>
        <taxon>Eukaryota</taxon>
        <taxon>Metazoa</taxon>
        <taxon>Spiralia</taxon>
        <taxon>Lophotrochozoa</taxon>
        <taxon>Mollusca</taxon>
        <taxon>Bivalvia</taxon>
        <taxon>Autobranchia</taxon>
        <taxon>Pteriomorphia</taxon>
        <taxon>Pectinida</taxon>
        <taxon>Pectinoidea</taxon>
        <taxon>Pectinidae</taxon>
        <taxon>Mizuhopecten</taxon>
    </lineage>
</organism>
<keyword evidence="8" id="KW-1185">Reference proteome</keyword>
<evidence type="ECO:0000256" key="4">
    <source>
        <dbReference type="SAM" id="MobiDB-lite"/>
    </source>
</evidence>
<feature type="domain" description="UBX" evidence="6">
    <location>
        <begin position="252"/>
        <end position="329"/>
    </location>
</feature>
<feature type="region of interest" description="Disordered" evidence="4">
    <location>
        <begin position="78"/>
        <end position="97"/>
    </location>
</feature>
<evidence type="ECO:0000313" key="7">
    <source>
        <dbReference type="EMBL" id="OWF46591.1"/>
    </source>
</evidence>
<dbReference type="AlphaFoldDB" id="A0A210QCZ5"/>
<dbReference type="PANTHER" id="PTHR46340">
    <property type="entry name" value="UBX DOMAIN-CONTAINING PROTEIN 1"/>
    <property type="match status" value="1"/>
</dbReference>
<dbReference type="Gene3D" id="1.10.8.10">
    <property type="entry name" value="DNA helicase RuvA subunit, C-terminal domain"/>
    <property type="match status" value="1"/>
</dbReference>
<dbReference type="InterPro" id="IPR015940">
    <property type="entry name" value="UBA"/>
</dbReference>
<dbReference type="PROSITE" id="PS50033">
    <property type="entry name" value="UBX"/>
    <property type="match status" value="1"/>
</dbReference>
<name>A0A210QCZ5_MIZYE</name>
<dbReference type="Proteomes" id="UP000242188">
    <property type="component" value="Unassembled WGS sequence"/>
</dbReference>
<keyword evidence="3" id="KW-0175">Coiled coil</keyword>
<protein>
    <submittedName>
        <fullName evidence="7">UBX domain-containing protein 1</fullName>
    </submittedName>
</protein>
<dbReference type="STRING" id="6573.A0A210QCZ5"/>
<sequence length="332" mass="37206">MASTADVQTLMEMGFTKNNAERALAKTSYQGVQLAMDWLFAHEDDPDINEPFEAPKGNVLGASIVDTPQTDSVGEVNLGGGGEPGVSGETGEAPSQAKSLKCDECGKLLKGEMDAQAHAARTQHSQFSESTDEIKPLTAEEKAEQMRKLQEKIKMNRLEREEKEKQEALAREIQRRQSGKMIVNTKQKFEEAEIKKLAEQRQREKRDDMEARRKVKEAIERDKAERAAKKNKPDVSQTADPQPKPAAPVEKKSYTDCQLQIRLPGGDTINHTFSAKESLAAVRLYIQMNKPEFGAFNLRQNFPPKVYQPEDYEKPLDQLGLVPRANLLVVKK</sequence>
<dbReference type="Pfam" id="PF22562">
    <property type="entry name" value="UBA_7"/>
    <property type="match status" value="1"/>
</dbReference>
<dbReference type="SUPFAM" id="SSF54236">
    <property type="entry name" value="Ubiquitin-like"/>
    <property type="match status" value="1"/>
</dbReference>
<dbReference type="GO" id="GO:0036435">
    <property type="term" value="F:K48-linked polyubiquitin modification-dependent protein binding"/>
    <property type="evidence" value="ECO:0007669"/>
    <property type="project" value="TreeGrafter"/>
</dbReference>
<evidence type="ECO:0000256" key="2">
    <source>
        <dbReference type="ARBA" id="ARBA00022490"/>
    </source>
</evidence>
<dbReference type="PANTHER" id="PTHR46340:SF1">
    <property type="entry name" value="UBX DOMAIN-CONTAINING PROTEIN 1"/>
    <property type="match status" value="1"/>
</dbReference>
<dbReference type="InterPro" id="IPR057766">
    <property type="entry name" value="Znf-C2H2_OTU1-like_C"/>
</dbReference>
<dbReference type="OrthoDB" id="10254930at2759"/>
<dbReference type="PROSITE" id="PS00028">
    <property type="entry name" value="ZINC_FINGER_C2H2_1"/>
    <property type="match status" value="1"/>
</dbReference>
<dbReference type="SMART" id="SM00165">
    <property type="entry name" value="UBA"/>
    <property type="match status" value="1"/>
</dbReference>
<gene>
    <name evidence="7" type="ORF">KP79_PYT10345</name>
</gene>
<dbReference type="PROSITE" id="PS50030">
    <property type="entry name" value="UBA"/>
    <property type="match status" value="1"/>
</dbReference>
<dbReference type="InterPro" id="IPR029071">
    <property type="entry name" value="Ubiquitin-like_domsf"/>
</dbReference>
<evidence type="ECO:0000259" key="6">
    <source>
        <dbReference type="PROSITE" id="PS50033"/>
    </source>
</evidence>
<evidence type="ECO:0000256" key="1">
    <source>
        <dbReference type="ARBA" id="ARBA00004496"/>
    </source>
</evidence>
<comment type="caution">
    <text evidence="7">The sequence shown here is derived from an EMBL/GenBank/DDBJ whole genome shotgun (WGS) entry which is preliminary data.</text>
</comment>